<dbReference type="EMBL" id="CAJVQC010030732">
    <property type="protein sequence ID" value="CAG8746456.1"/>
    <property type="molecule type" value="Genomic_DNA"/>
</dbReference>
<dbReference type="Proteomes" id="UP000789920">
    <property type="component" value="Unassembled WGS sequence"/>
</dbReference>
<proteinExistence type="predicted"/>
<keyword evidence="2" id="KW-1185">Reference proteome</keyword>
<comment type="caution">
    <text evidence="1">The sequence shown here is derived from an EMBL/GenBank/DDBJ whole genome shotgun (WGS) entry which is preliminary data.</text>
</comment>
<gene>
    <name evidence="1" type="ORF">RPERSI_LOCUS13714</name>
</gene>
<name>A0ACA9QD74_9GLOM</name>
<evidence type="ECO:0000313" key="2">
    <source>
        <dbReference type="Proteomes" id="UP000789920"/>
    </source>
</evidence>
<protein>
    <submittedName>
        <fullName evidence="1">36700_t:CDS:1</fullName>
    </submittedName>
</protein>
<sequence length="126" mass="14806">MAARNINNINVPALANRIRIITRLDHPTPRNTEELARNFDGNSKVSCLDVLLLTITPACSLMNINRRNIIRRIGKYIWRGFNLFQKGFFTNLAQRINRYRARLLGQTMIYPKRQALNDFIYGWDFH</sequence>
<organism evidence="1 2">
    <name type="scientific">Racocetra persica</name>
    <dbReference type="NCBI Taxonomy" id="160502"/>
    <lineage>
        <taxon>Eukaryota</taxon>
        <taxon>Fungi</taxon>
        <taxon>Fungi incertae sedis</taxon>
        <taxon>Mucoromycota</taxon>
        <taxon>Glomeromycotina</taxon>
        <taxon>Glomeromycetes</taxon>
        <taxon>Diversisporales</taxon>
        <taxon>Gigasporaceae</taxon>
        <taxon>Racocetra</taxon>
    </lineage>
</organism>
<reference evidence="1" key="1">
    <citation type="submission" date="2021-06" db="EMBL/GenBank/DDBJ databases">
        <authorList>
            <person name="Kallberg Y."/>
            <person name="Tangrot J."/>
            <person name="Rosling A."/>
        </authorList>
    </citation>
    <scope>NUCLEOTIDE SEQUENCE</scope>
    <source>
        <strain evidence="1">MA461A</strain>
    </source>
</reference>
<evidence type="ECO:0000313" key="1">
    <source>
        <dbReference type="EMBL" id="CAG8746456.1"/>
    </source>
</evidence>
<accession>A0ACA9QD74</accession>